<proteinExistence type="predicted"/>
<reference evidence="2 3" key="1">
    <citation type="submission" date="2021-03" db="EMBL/GenBank/DDBJ databases">
        <authorList>
            <person name="Grouzdev D.S."/>
        </authorList>
    </citation>
    <scope>NUCLEOTIDE SEQUENCE [LARGE SCALE GENOMIC DNA]</scope>
    <source>
        <strain evidence="2 3">M50-1</strain>
    </source>
</reference>
<evidence type="ECO:0000259" key="1">
    <source>
        <dbReference type="Pfam" id="PF01936"/>
    </source>
</evidence>
<evidence type="ECO:0000313" key="3">
    <source>
        <dbReference type="Proteomes" id="UP001193081"/>
    </source>
</evidence>
<dbReference type="PANTHER" id="PTHR35458:SF8">
    <property type="entry name" value="SLR0650 PROTEIN"/>
    <property type="match status" value="1"/>
</dbReference>
<dbReference type="CDD" id="cd18722">
    <property type="entry name" value="PIN_NicB-like"/>
    <property type="match status" value="1"/>
</dbReference>
<name>A0ABS4D9Y3_9CHLR</name>
<organism evidence="2 3">
    <name type="scientific">Candidatus Chloroploca mongolica</name>
    <dbReference type="NCBI Taxonomy" id="2528176"/>
    <lineage>
        <taxon>Bacteria</taxon>
        <taxon>Bacillati</taxon>
        <taxon>Chloroflexota</taxon>
        <taxon>Chloroflexia</taxon>
        <taxon>Chloroflexales</taxon>
        <taxon>Chloroflexineae</taxon>
        <taxon>Oscillochloridaceae</taxon>
        <taxon>Candidatus Chloroploca</taxon>
    </lineage>
</organism>
<keyword evidence="3" id="KW-1185">Reference proteome</keyword>
<dbReference type="Proteomes" id="UP001193081">
    <property type="component" value="Unassembled WGS sequence"/>
</dbReference>
<comment type="caution">
    <text evidence="2">The sequence shown here is derived from an EMBL/GenBank/DDBJ whole genome shotgun (WGS) entry which is preliminary data.</text>
</comment>
<dbReference type="PANTHER" id="PTHR35458">
    <property type="entry name" value="SLR0755 PROTEIN"/>
    <property type="match status" value="1"/>
</dbReference>
<dbReference type="InterPro" id="IPR047140">
    <property type="entry name" value="LabA"/>
</dbReference>
<accession>A0ABS4D9Y3</accession>
<evidence type="ECO:0000313" key="2">
    <source>
        <dbReference type="EMBL" id="MBP1466251.1"/>
    </source>
</evidence>
<dbReference type="InterPro" id="IPR021139">
    <property type="entry name" value="NYN"/>
</dbReference>
<dbReference type="Pfam" id="PF01936">
    <property type="entry name" value="NYN"/>
    <property type="match status" value="1"/>
</dbReference>
<dbReference type="EMBL" id="SIJK02000017">
    <property type="protein sequence ID" value="MBP1466251.1"/>
    <property type="molecule type" value="Genomic_DNA"/>
</dbReference>
<gene>
    <name evidence="2" type="ORF">EYB53_011090</name>
</gene>
<feature type="domain" description="NYN" evidence="1">
    <location>
        <begin position="3"/>
        <end position="172"/>
    </location>
</feature>
<dbReference type="RefSeq" id="WP_135478253.1">
    <property type="nucleotide sequence ID" value="NZ_SIJK02000017.1"/>
</dbReference>
<sequence>MERVITYIDGFNLYFGLRESGFRRYLWLNLVQLSTRLVRPSQKLVYAKYFTARIANPPDKQRRQAIYLEALSTLSDLQIFYGKYQLNQRKCRSCGYTDRVPSEKMTDVNIAVELLSDAFQDYFDTALLISADSDLCGPIEAVLRLFPTKRVVVAFPPSRNSAELTRVASAYLRIGRAALAGSQFSDEVVKPDGYILRRPTSWR</sequence>
<dbReference type="Gene3D" id="3.40.50.1010">
    <property type="entry name" value="5'-nuclease"/>
    <property type="match status" value="1"/>
</dbReference>
<protein>
    <submittedName>
        <fullName evidence="2">NYN domain-containing protein</fullName>
    </submittedName>
</protein>